<feature type="signal peptide" evidence="1">
    <location>
        <begin position="1"/>
        <end position="23"/>
    </location>
</feature>
<proteinExistence type="predicted"/>
<evidence type="ECO:0000259" key="2">
    <source>
        <dbReference type="Pfam" id="PF05239"/>
    </source>
</evidence>
<gene>
    <name evidence="3" type="ORF">SAMN05428998_109116</name>
</gene>
<feature type="chain" id="PRO_5012667085" evidence="1">
    <location>
        <begin position="24"/>
        <end position="265"/>
    </location>
</feature>
<dbReference type="PANTHER" id="PTHR36505">
    <property type="entry name" value="BLR1072 PROTEIN"/>
    <property type="match status" value="1"/>
</dbReference>
<feature type="domain" description="PRC-barrel" evidence="2">
    <location>
        <begin position="156"/>
        <end position="215"/>
    </location>
</feature>
<name>A0A1Y6C0V9_9PROT</name>
<dbReference type="Proteomes" id="UP000192917">
    <property type="component" value="Unassembled WGS sequence"/>
</dbReference>
<evidence type="ECO:0000313" key="3">
    <source>
        <dbReference type="EMBL" id="SMF27772.1"/>
    </source>
</evidence>
<protein>
    <submittedName>
        <fullName evidence="3">Sporulation protein YlmC, PRC-barrel domain family</fullName>
    </submittedName>
</protein>
<dbReference type="Pfam" id="PF05239">
    <property type="entry name" value="PRC"/>
    <property type="match status" value="1"/>
</dbReference>
<keyword evidence="1" id="KW-0732">Signal</keyword>
<reference evidence="3 4" key="1">
    <citation type="submission" date="2017-04" db="EMBL/GenBank/DDBJ databases">
        <authorList>
            <person name="Afonso C.L."/>
            <person name="Miller P.J."/>
            <person name="Scott M.A."/>
            <person name="Spackman E."/>
            <person name="Goraichik I."/>
            <person name="Dimitrov K.M."/>
            <person name="Suarez D.L."/>
            <person name="Swayne D.E."/>
        </authorList>
    </citation>
    <scope>NUCLEOTIDE SEQUENCE [LARGE SCALE GENOMIC DNA]</scope>
    <source>
        <strain evidence="3 4">USBA 355</strain>
    </source>
</reference>
<evidence type="ECO:0000313" key="4">
    <source>
        <dbReference type="Proteomes" id="UP000192917"/>
    </source>
</evidence>
<dbReference type="InterPro" id="IPR027275">
    <property type="entry name" value="PRC-brl_dom"/>
</dbReference>
<dbReference type="EMBL" id="FWZX01000009">
    <property type="protein sequence ID" value="SMF27772.1"/>
    <property type="molecule type" value="Genomic_DNA"/>
</dbReference>
<organism evidence="3 4">
    <name type="scientific">Tistlia consotensis USBA 355</name>
    <dbReference type="NCBI Taxonomy" id="560819"/>
    <lineage>
        <taxon>Bacteria</taxon>
        <taxon>Pseudomonadati</taxon>
        <taxon>Pseudomonadota</taxon>
        <taxon>Alphaproteobacteria</taxon>
        <taxon>Rhodospirillales</taxon>
        <taxon>Rhodovibrionaceae</taxon>
        <taxon>Tistlia</taxon>
    </lineage>
</organism>
<accession>A0A1Y6C0V9</accession>
<dbReference type="InterPro" id="IPR011033">
    <property type="entry name" value="PRC_barrel-like_sf"/>
</dbReference>
<dbReference type="AlphaFoldDB" id="A0A1Y6C0V9"/>
<evidence type="ECO:0000256" key="1">
    <source>
        <dbReference type="SAM" id="SignalP"/>
    </source>
</evidence>
<dbReference type="STRING" id="560819.SAMN05428998_109116"/>
<keyword evidence="4" id="KW-1185">Reference proteome</keyword>
<sequence>MRLPIVIAAAAGVVLFSSGFVLAADVEGLPDDAKVKLPYAERCLRDLQAFDEKLEQVGFGVLPPGGYGAEAPSGYYVWGVEATPREKIHALREAAYVYAMSGEEKSCQTVLASMRQVFEQHQKLVGPEADEPDVRRAWRRAHLARAEPVTQMNHLMRADVLIGSELRNTKDEKLGEIKDIVLNPEKHDILYVLAARGGFLGFGEELVAIPWSALRATEDHELYVLDVPVKAMEDAPKVGRHNFKSTADAGWRRSLSAYWQKALKQ</sequence>
<dbReference type="SUPFAM" id="SSF50346">
    <property type="entry name" value="PRC-barrel domain"/>
    <property type="match status" value="1"/>
</dbReference>
<dbReference type="Gene3D" id="2.30.30.240">
    <property type="entry name" value="PRC-barrel domain"/>
    <property type="match status" value="1"/>
</dbReference>
<dbReference type="PANTHER" id="PTHR36505:SF1">
    <property type="entry name" value="BLR1072 PROTEIN"/>
    <property type="match status" value="1"/>
</dbReference>